<dbReference type="AlphaFoldDB" id="A0A1Y2SZH6"/>
<keyword evidence="3" id="KW-1003">Cell membrane</keyword>
<dbReference type="InterPro" id="IPR035906">
    <property type="entry name" value="MetI-like_sf"/>
</dbReference>
<dbReference type="STRING" id="1160091.B9T39_01865"/>
<dbReference type="PROSITE" id="PS50928">
    <property type="entry name" value="ABC_TM1"/>
    <property type="match status" value="1"/>
</dbReference>
<dbReference type="EMBL" id="NEKC01000003">
    <property type="protein sequence ID" value="OTA29851.1"/>
    <property type="molecule type" value="Genomic_DNA"/>
</dbReference>
<gene>
    <name evidence="10" type="ORF">B9T39_01865</name>
</gene>
<proteinExistence type="inferred from homology"/>
<comment type="similarity">
    <text evidence="7">Belongs to the binding-protein-dependent transport system permease family.</text>
</comment>
<comment type="subcellular location">
    <subcellularLocation>
        <location evidence="1 7">Cell membrane</location>
        <topology evidence="1 7">Multi-pass membrane protein</topology>
    </subcellularLocation>
</comment>
<dbReference type="Proteomes" id="UP000243540">
    <property type="component" value="Unassembled WGS sequence"/>
</dbReference>
<evidence type="ECO:0000313" key="11">
    <source>
        <dbReference type="Proteomes" id="UP000243540"/>
    </source>
</evidence>
<dbReference type="CDD" id="cd06261">
    <property type="entry name" value="TM_PBP2"/>
    <property type="match status" value="1"/>
</dbReference>
<feature type="transmembrane region" description="Helical" evidence="7">
    <location>
        <begin position="183"/>
        <end position="205"/>
    </location>
</feature>
<feature type="region of interest" description="Disordered" evidence="8">
    <location>
        <begin position="24"/>
        <end position="43"/>
    </location>
</feature>
<evidence type="ECO:0000256" key="4">
    <source>
        <dbReference type="ARBA" id="ARBA00022692"/>
    </source>
</evidence>
<comment type="caution">
    <text evidence="10">The sequence shown here is derived from an EMBL/GenBank/DDBJ whole genome shotgun (WGS) entry which is preliminary data.</text>
</comment>
<reference evidence="10 11" key="1">
    <citation type="submission" date="2017-04" db="EMBL/GenBank/DDBJ databases">
        <title>Draft genome sequences of Alloscardovia macacae UMA81211 and UMA81212 isolated from the feces of a rhesus macaque (Macaca mulatta).</title>
        <authorList>
            <person name="Albert K."/>
            <person name="Sela D.A."/>
        </authorList>
    </citation>
    <scope>NUCLEOTIDE SEQUENCE [LARGE SCALE GENOMIC DNA]</scope>
    <source>
        <strain evidence="10 11">UMA81212</strain>
    </source>
</reference>
<sequence>MSATNTTNKTQLGSMARQGRNSLNAGGAAKAGSASGKAGSKDGMKLRLSKENRVNWPLTALTAVLSLTVLVPLYFAFVSSLKDNASIGGLELPSIWNWSNYAQAWDLVNYPRAVWNTLIITVAATVLTLLTNTFVAYAVARNMDRPFFKFMYYFFVAAMFVPFTVIMLPLAHEMGWLGLDNQVGLILLYIVLGLGTNLFIGIGFIRSIPVSLEEAARIDGASTWRVFWTIIFPLMGPINATIAVMTVLWVWNDFMLPLIILTDQSAATLQLSQYVFSSQFTTNYPVAFASYLMAMAPVLVVYILAQRWVVSGVMRGAVK</sequence>
<dbReference type="GO" id="GO:0055085">
    <property type="term" value="P:transmembrane transport"/>
    <property type="evidence" value="ECO:0007669"/>
    <property type="project" value="InterPro"/>
</dbReference>
<evidence type="ECO:0000256" key="2">
    <source>
        <dbReference type="ARBA" id="ARBA00022448"/>
    </source>
</evidence>
<evidence type="ECO:0000259" key="9">
    <source>
        <dbReference type="PROSITE" id="PS50928"/>
    </source>
</evidence>
<dbReference type="GO" id="GO:0005886">
    <property type="term" value="C:plasma membrane"/>
    <property type="evidence" value="ECO:0007669"/>
    <property type="project" value="UniProtKB-SubCell"/>
</dbReference>
<evidence type="ECO:0000313" key="10">
    <source>
        <dbReference type="EMBL" id="OTA29851.1"/>
    </source>
</evidence>
<feature type="transmembrane region" description="Helical" evidence="7">
    <location>
        <begin position="284"/>
        <end position="305"/>
    </location>
</feature>
<feature type="transmembrane region" description="Helical" evidence="7">
    <location>
        <begin position="150"/>
        <end position="171"/>
    </location>
</feature>
<accession>A0A1Y2SZH6</accession>
<keyword evidence="6 7" id="KW-0472">Membrane</keyword>
<organism evidence="10 11">
    <name type="scientific">Alloscardovia macacae</name>
    <dbReference type="NCBI Taxonomy" id="1160091"/>
    <lineage>
        <taxon>Bacteria</taxon>
        <taxon>Bacillati</taxon>
        <taxon>Actinomycetota</taxon>
        <taxon>Actinomycetes</taxon>
        <taxon>Bifidobacteriales</taxon>
        <taxon>Bifidobacteriaceae</taxon>
        <taxon>Alloscardovia</taxon>
    </lineage>
</organism>
<keyword evidence="2 7" id="KW-0813">Transport</keyword>
<feature type="compositionally biased region" description="Low complexity" evidence="8">
    <location>
        <begin position="25"/>
        <end position="38"/>
    </location>
</feature>
<protein>
    <submittedName>
        <fullName evidence="10">ABC transporter permease</fullName>
    </submittedName>
</protein>
<keyword evidence="5 7" id="KW-1133">Transmembrane helix</keyword>
<evidence type="ECO:0000256" key="7">
    <source>
        <dbReference type="RuleBase" id="RU363032"/>
    </source>
</evidence>
<feature type="transmembrane region" description="Helical" evidence="7">
    <location>
        <begin position="54"/>
        <end position="77"/>
    </location>
</feature>
<evidence type="ECO:0000256" key="5">
    <source>
        <dbReference type="ARBA" id="ARBA00022989"/>
    </source>
</evidence>
<evidence type="ECO:0000256" key="6">
    <source>
        <dbReference type="ARBA" id="ARBA00023136"/>
    </source>
</evidence>
<feature type="transmembrane region" description="Helical" evidence="7">
    <location>
        <begin position="226"/>
        <end position="251"/>
    </location>
</feature>
<dbReference type="PANTHER" id="PTHR43744:SF12">
    <property type="entry name" value="ABC TRANSPORTER PERMEASE PROTEIN MG189-RELATED"/>
    <property type="match status" value="1"/>
</dbReference>
<evidence type="ECO:0000256" key="1">
    <source>
        <dbReference type="ARBA" id="ARBA00004651"/>
    </source>
</evidence>
<dbReference type="PANTHER" id="PTHR43744">
    <property type="entry name" value="ABC TRANSPORTER PERMEASE PROTEIN MG189-RELATED-RELATED"/>
    <property type="match status" value="1"/>
</dbReference>
<evidence type="ECO:0000256" key="8">
    <source>
        <dbReference type="SAM" id="MobiDB-lite"/>
    </source>
</evidence>
<dbReference type="InterPro" id="IPR000515">
    <property type="entry name" value="MetI-like"/>
</dbReference>
<dbReference type="Pfam" id="PF00528">
    <property type="entry name" value="BPD_transp_1"/>
    <property type="match status" value="1"/>
</dbReference>
<dbReference type="SUPFAM" id="SSF161098">
    <property type="entry name" value="MetI-like"/>
    <property type="match status" value="1"/>
</dbReference>
<evidence type="ECO:0000256" key="3">
    <source>
        <dbReference type="ARBA" id="ARBA00022475"/>
    </source>
</evidence>
<name>A0A1Y2SZH6_9BIFI</name>
<feature type="transmembrane region" description="Helical" evidence="7">
    <location>
        <begin position="113"/>
        <end position="138"/>
    </location>
</feature>
<dbReference type="Gene3D" id="1.10.3720.10">
    <property type="entry name" value="MetI-like"/>
    <property type="match status" value="1"/>
</dbReference>
<keyword evidence="4 7" id="KW-0812">Transmembrane</keyword>
<feature type="domain" description="ABC transmembrane type-1" evidence="9">
    <location>
        <begin position="114"/>
        <end position="305"/>
    </location>
</feature>